<feature type="domain" description="Response regulatory" evidence="16">
    <location>
        <begin position="497"/>
        <end position="614"/>
    </location>
</feature>
<dbReference type="InterPro" id="IPR005467">
    <property type="entry name" value="His_kinase_dom"/>
</dbReference>
<organism evidence="18 19">
    <name type="scientific">Ideonella margarita</name>
    <dbReference type="NCBI Taxonomy" id="2984191"/>
    <lineage>
        <taxon>Bacteria</taxon>
        <taxon>Pseudomonadati</taxon>
        <taxon>Pseudomonadota</taxon>
        <taxon>Betaproteobacteria</taxon>
        <taxon>Burkholderiales</taxon>
        <taxon>Sphaerotilaceae</taxon>
        <taxon>Ideonella</taxon>
    </lineage>
</organism>
<dbReference type="Proteomes" id="UP001379945">
    <property type="component" value="Unassembled WGS sequence"/>
</dbReference>
<dbReference type="CDD" id="cd17546">
    <property type="entry name" value="REC_hyHK_CKI1_RcsC-like"/>
    <property type="match status" value="1"/>
</dbReference>
<keyword evidence="4" id="KW-1003">Cell membrane</keyword>
<evidence type="ECO:0000256" key="10">
    <source>
        <dbReference type="ARBA" id="ARBA00023012"/>
    </source>
</evidence>
<dbReference type="SUPFAM" id="SSF47226">
    <property type="entry name" value="Histidine-containing phosphotransfer domain, HPT domain"/>
    <property type="match status" value="1"/>
</dbReference>
<dbReference type="SUPFAM" id="SSF52172">
    <property type="entry name" value="CheY-like"/>
    <property type="match status" value="1"/>
</dbReference>
<dbReference type="CDD" id="cd16922">
    <property type="entry name" value="HATPase_EvgS-ArcB-TorS-like"/>
    <property type="match status" value="1"/>
</dbReference>
<feature type="domain" description="HPt" evidence="17">
    <location>
        <begin position="713"/>
        <end position="806"/>
    </location>
</feature>
<dbReference type="InterPro" id="IPR003661">
    <property type="entry name" value="HisK_dim/P_dom"/>
</dbReference>
<feature type="modified residue" description="4-aspartylphosphate" evidence="13">
    <location>
        <position position="546"/>
    </location>
</feature>
<comment type="caution">
    <text evidence="18">The sequence shown here is derived from an EMBL/GenBank/DDBJ whole genome shotgun (WGS) entry which is preliminary data.</text>
</comment>
<evidence type="ECO:0000256" key="5">
    <source>
        <dbReference type="ARBA" id="ARBA00022553"/>
    </source>
</evidence>
<dbReference type="Pfam" id="PF00512">
    <property type="entry name" value="HisKA"/>
    <property type="match status" value="1"/>
</dbReference>
<dbReference type="GO" id="GO:0005524">
    <property type="term" value="F:ATP binding"/>
    <property type="evidence" value="ECO:0007669"/>
    <property type="project" value="UniProtKB-KW"/>
</dbReference>
<keyword evidence="5 13" id="KW-0597">Phosphoprotein</keyword>
<dbReference type="Gene3D" id="3.30.565.10">
    <property type="entry name" value="Histidine kinase-like ATPase, C-terminal domain"/>
    <property type="match status" value="1"/>
</dbReference>
<evidence type="ECO:0000256" key="8">
    <source>
        <dbReference type="ARBA" id="ARBA00022840"/>
    </source>
</evidence>
<dbReference type="InterPro" id="IPR011006">
    <property type="entry name" value="CheY-like_superfamily"/>
</dbReference>
<dbReference type="InterPro" id="IPR003594">
    <property type="entry name" value="HATPase_dom"/>
</dbReference>
<evidence type="ECO:0000256" key="12">
    <source>
        <dbReference type="PROSITE-ProRule" id="PRU00110"/>
    </source>
</evidence>
<dbReference type="RefSeq" id="WP_341399859.1">
    <property type="nucleotide sequence ID" value="NZ_JBBUTI010000009.1"/>
</dbReference>
<dbReference type="PANTHER" id="PTHR45339:SF1">
    <property type="entry name" value="HYBRID SIGNAL TRANSDUCTION HISTIDINE KINASE J"/>
    <property type="match status" value="1"/>
</dbReference>
<keyword evidence="9 14" id="KW-1133">Transmembrane helix</keyword>
<evidence type="ECO:0000256" key="3">
    <source>
        <dbReference type="ARBA" id="ARBA00012438"/>
    </source>
</evidence>
<proteinExistence type="predicted"/>
<dbReference type="SMART" id="SM00387">
    <property type="entry name" value="HATPase_c"/>
    <property type="match status" value="1"/>
</dbReference>
<keyword evidence="6 14" id="KW-0812">Transmembrane</keyword>
<evidence type="ECO:0000259" key="17">
    <source>
        <dbReference type="PROSITE" id="PS50894"/>
    </source>
</evidence>
<evidence type="ECO:0000256" key="1">
    <source>
        <dbReference type="ARBA" id="ARBA00000085"/>
    </source>
</evidence>
<dbReference type="InterPro" id="IPR036641">
    <property type="entry name" value="HPT_dom_sf"/>
</dbReference>
<dbReference type="InterPro" id="IPR004358">
    <property type="entry name" value="Sig_transdc_His_kin-like_C"/>
</dbReference>
<evidence type="ECO:0000256" key="6">
    <source>
        <dbReference type="ARBA" id="ARBA00022692"/>
    </source>
</evidence>
<feature type="modified residue" description="Phosphohistidine" evidence="12">
    <location>
        <position position="752"/>
    </location>
</feature>
<keyword evidence="7" id="KW-0547">Nucleotide-binding</keyword>
<evidence type="ECO:0000259" key="15">
    <source>
        <dbReference type="PROSITE" id="PS50109"/>
    </source>
</evidence>
<dbReference type="PANTHER" id="PTHR45339">
    <property type="entry name" value="HYBRID SIGNAL TRANSDUCTION HISTIDINE KINASE J"/>
    <property type="match status" value="1"/>
</dbReference>
<evidence type="ECO:0000256" key="9">
    <source>
        <dbReference type="ARBA" id="ARBA00022989"/>
    </source>
</evidence>
<sequence length="810" mass="89671">MIGGAPRLPRWRDHRDQNLTRLMALIAVALVAAFIGVAWVQSRQVQLLSNSVRMSDDNVVWSFFQVETEYMHLREGLRLATEQPDNADNEAVRERYEIFVSRVMLIDPVRIQAIMPTRPEHPLTWQLLLKFIERADPLMQDGHTFTVAELGAMRFDLEKLREPVHELSLMASQMVVRQTTARNEAIRQQMRIGSALTVFLSVLVVVFAVLAARQLRASQRRSVELESLAGRLRQAREAADAANQAKSAFLANMSHELRTPFNGLLGMLSLLEGSGLNGDQRHFLNTARDSAEHLLSLLNDILDVSQLESGRLGLFPSDIDLHRLLREVNTVMTASAKTQTLQLRFELEPNVPQWVHGDATRIKQVLFNLLSNAIKFTDEGEVVLRVRTDRTPRVGQRVPVIFSVSDTGIGMDAVTLNQLFQRFSQGDASISRRYGGTGLGLEISRSLARLMDGDITVRSLRGEGSTFTVILPLLPVSKPAQAEAETVGPAPDMSSLDILVADDNPTNRKVAGTLLERMGHSVRYAENGELAVREVERRLPDLILMDVHMPVMDGLEATRVLRSRPLPVGKVKVVALTADAYDEVRDRVLAAGMDDFLSKPFRQRDLEQLLRRLFGLPSLSEMGLLDPLVTHEVAHHWANMRTAGVPSMQVDLELELNETPDDLLTQTLVNDLVDDLADAAPPPPPPPVVTLRPGDMGRYLALESIGELCALVSLAGYRPLLEDFFEDDSETFAALCLALEQPDAANLRKRAHALKGAAHLLGMKGIGAEAEGIEATADSMDGAARAAALARVRDAWQRSWALARTMGFTP</sequence>
<dbReference type="Gene3D" id="3.40.50.2300">
    <property type="match status" value="1"/>
</dbReference>
<dbReference type="Gene3D" id="1.10.287.130">
    <property type="match status" value="1"/>
</dbReference>
<dbReference type="Pfam" id="PF02518">
    <property type="entry name" value="HATPase_c"/>
    <property type="match status" value="1"/>
</dbReference>
<evidence type="ECO:0000256" key="11">
    <source>
        <dbReference type="ARBA" id="ARBA00023136"/>
    </source>
</evidence>
<comment type="catalytic activity">
    <reaction evidence="1">
        <text>ATP + protein L-histidine = ADP + protein N-phospho-L-histidine.</text>
        <dbReference type="EC" id="2.7.13.3"/>
    </reaction>
</comment>
<evidence type="ECO:0000256" key="4">
    <source>
        <dbReference type="ARBA" id="ARBA00022475"/>
    </source>
</evidence>
<dbReference type="SUPFAM" id="SSF55874">
    <property type="entry name" value="ATPase domain of HSP90 chaperone/DNA topoisomerase II/histidine kinase"/>
    <property type="match status" value="1"/>
</dbReference>
<comment type="subcellular location">
    <subcellularLocation>
        <location evidence="2">Cell membrane</location>
        <topology evidence="2">Multi-pass membrane protein</topology>
    </subcellularLocation>
</comment>
<dbReference type="PROSITE" id="PS50110">
    <property type="entry name" value="RESPONSE_REGULATORY"/>
    <property type="match status" value="1"/>
</dbReference>
<dbReference type="InterPro" id="IPR036097">
    <property type="entry name" value="HisK_dim/P_sf"/>
</dbReference>
<dbReference type="InterPro" id="IPR036890">
    <property type="entry name" value="HATPase_C_sf"/>
</dbReference>
<dbReference type="CDD" id="cd00082">
    <property type="entry name" value="HisKA"/>
    <property type="match status" value="1"/>
</dbReference>
<feature type="transmembrane region" description="Helical" evidence="14">
    <location>
        <begin position="20"/>
        <end position="40"/>
    </location>
</feature>
<evidence type="ECO:0000259" key="16">
    <source>
        <dbReference type="PROSITE" id="PS50110"/>
    </source>
</evidence>
<dbReference type="InterPro" id="IPR008207">
    <property type="entry name" value="Sig_transdc_His_kin_Hpt_dom"/>
</dbReference>
<feature type="domain" description="Histidine kinase" evidence="15">
    <location>
        <begin position="252"/>
        <end position="475"/>
    </location>
</feature>
<accession>A0ABU9C725</accession>
<dbReference type="InterPro" id="IPR001789">
    <property type="entry name" value="Sig_transdc_resp-reg_receiver"/>
</dbReference>
<dbReference type="SUPFAM" id="SSF47384">
    <property type="entry name" value="Homodimeric domain of signal transducing histidine kinase"/>
    <property type="match status" value="1"/>
</dbReference>
<dbReference type="EMBL" id="JBBUTI010000009">
    <property type="protein sequence ID" value="MEK8047553.1"/>
    <property type="molecule type" value="Genomic_DNA"/>
</dbReference>
<dbReference type="Pfam" id="PF01627">
    <property type="entry name" value="Hpt"/>
    <property type="match status" value="1"/>
</dbReference>
<keyword evidence="8 18" id="KW-0067">ATP-binding</keyword>
<reference evidence="18 19" key="1">
    <citation type="submission" date="2024-04" db="EMBL/GenBank/DDBJ databases">
        <title>Novel species of the genus Ideonella isolated from streams.</title>
        <authorList>
            <person name="Lu H."/>
        </authorList>
    </citation>
    <scope>NUCLEOTIDE SEQUENCE [LARGE SCALE GENOMIC DNA]</scope>
    <source>
        <strain evidence="18 19">LYT19W</strain>
    </source>
</reference>
<dbReference type="SMART" id="SM00448">
    <property type="entry name" value="REC"/>
    <property type="match status" value="1"/>
</dbReference>
<dbReference type="PROSITE" id="PS50109">
    <property type="entry name" value="HIS_KIN"/>
    <property type="match status" value="1"/>
</dbReference>
<keyword evidence="10" id="KW-0902">Two-component regulatory system</keyword>
<evidence type="ECO:0000256" key="13">
    <source>
        <dbReference type="PROSITE-ProRule" id="PRU00169"/>
    </source>
</evidence>
<dbReference type="EC" id="2.7.13.3" evidence="3"/>
<dbReference type="PROSITE" id="PS50894">
    <property type="entry name" value="HPT"/>
    <property type="match status" value="1"/>
</dbReference>
<protein>
    <recommendedName>
        <fullName evidence="3">histidine kinase</fullName>
        <ecNumber evidence="3">2.7.13.3</ecNumber>
    </recommendedName>
</protein>
<keyword evidence="19" id="KW-1185">Reference proteome</keyword>
<dbReference type="Gene3D" id="1.20.120.160">
    <property type="entry name" value="HPT domain"/>
    <property type="match status" value="1"/>
</dbReference>
<evidence type="ECO:0000256" key="7">
    <source>
        <dbReference type="ARBA" id="ARBA00022741"/>
    </source>
</evidence>
<keyword evidence="11 14" id="KW-0472">Membrane</keyword>
<evidence type="ECO:0000256" key="14">
    <source>
        <dbReference type="SAM" id="Phobius"/>
    </source>
</evidence>
<dbReference type="SMART" id="SM00388">
    <property type="entry name" value="HisKA"/>
    <property type="match status" value="1"/>
</dbReference>
<gene>
    <name evidence="18" type="ORF">AACH00_14425</name>
</gene>
<dbReference type="Pfam" id="PF00072">
    <property type="entry name" value="Response_reg"/>
    <property type="match status" value="1"/>
</dbReference>
<evidence type="ECO:0000313" key="18">
    <source>
        <dbReference type="EMBL" id="MEK8047553.1"/>
    </source>
</evidence>
<evidence type="ECO:0000313" key="19">
    <source>
        <dbReference type="Proteomes" id="UP001379945"/>
    </source>
</evidence>
<dbReference type="PRINTS" id="PR00344">
    <property type="entry name" value="BCTRLSENSOR"/>
</dbReference>
<feature type="transmembrane region" description="Helical" evidence="14">
    <location>
        <begin position="192"/>
        <end position="212"/>
    </location>
</feature>
<name>A0ABU9C725_9BURK</name>
<evidence type="ECO:0000256" key="2">
    <source>
        <dbReference type="ARBA" id="ARBA00004651"/>
    </source>
</evidence>